<dbReference type="InterPro" id="IPR027631">
    <property type="entry name" value="Mono_FeFe_hydrog"/>
</dbReference>
<dbReference type="Pfam" id="PF00037">
    <property type="entry name" value="Fer4"/>
    <property type="match status" value="2"/>
</dbReference>
<reference evidence="5 6" key="1">
    <citation type="submission" date="2014-03" db="EMBL/GenBank/DDBJ databases">
        <title>Genome sequence of Clostridium litorale W6, DSM 5388.</title>
        <authorList>
            <person name="Poehlein A."/>
            <person name="Jagirdar A."/>
            <person name="Khonsari B."/>
            <person name="Chibani C.M."/>
            <person name="Gutierrez Gutierrez D.A."/>
            <person name="Davydova E."/>
            <person name="Alghaithi H.S."/>
            <person name="Nair K.P."/>
            <person name="Dhamotharan K."/>
            <person name="Chandran L."/>
            <person name="G W."/>
            <person name="Daniel R."/>
        </authorList>
    </citation>
    <scope>NUCLEOTIDE SEQUENCE [LARGE SCALE GENOMIC DNA]</scope>
    <source>
        <strain evidence="5 6">W6</strain>
    </source>
</reference>
<accession>A0A069RR60</accession>
<sequence>MSQSVKFETLLKKEKCDILKEIITFFKDGKLEKDEIEKLSSNFADNQEEHFRCCIYKEKAIAAQKIRLGLGCSPAEDEFELKNIMEYKQIVHVIRAACDSCPINRFTVTEACRGCIEHKCMDVCPVNAIVRVNSRAYINQDLCRECGLCKSVCPYNAISEVLRPCRVSCPTGSLSIDQKERKALINEDDCINCGACITACPFGAISDKSCIVAVMDKLMNSEDNRIYAVLAPAIGGQLGSDITLGKLKNALKQIGFHDVVEASLGADIVVSVEAEEFAQRMAEGDEFMTTSCCPAFVNYIKREFPQLERNISSTVSPMTATAKCIKKLDKSATIVFIGPCVAKKNEIKNESLSGITDYVMTFEELTALLNAFDLNLRACSHEEIEDGSIYARNFAFGGGVSDAVVQYVKESGIEVDVRPVKALGALEIKKALKLAQLGKLNGNFIEGMMCEQGCIGGPVSVCGLKNAKLNLKNFNSQSRIKNISDNLKAARAEGISMHTD</sequence>
<dbReference type="InterPro" id="IPR017900">
    <property type="entry name" value="4Fe4S_Fe_S_CS"/>
</dbReference>
<keyword evidence="6" id="KW-1185">Reference proteome</keyword>
<keyword evidence="5" id="KW-0560">Oxidoreductase</keyword>
<dbReference type="RefSeq" id="WP_038261197.1">
    <property type="nucleotide sequence ID" value="NZ_FSRH01000001.1"/>
</dbReference>
<dbReference type="PANTHER" id="PTHR11615">
    <property type="entry name" value="NITRATE, FORMATE, IRON DEHYDROGENASE"/>
    <property type="match status" value="1"/>
</dbReference>
<dbReference type="eggNOG" id="COG4624">
    <property type="taxonomic scope" value="Bacteria"/>
</dbReference>
<dbReference type="SUPFAM" id="SSF54862">
    <property type="entry name" value="4Fe-4S ferredoxins"/>
    <property type="match status" value="1"/>
</dbReference>
<dbReference type="PROSITE" id="PS00198">
    <property type="entry name" value="4FE4S_FER_1"/>
    <property type="match status" value="1"/>
</dbReference>
<dbReference type="InterPro" id="IPR009016">
    <property type="entry name" value="Fe_hydrogenase"/>
</dbReference>
<dbReference type="Gene3D" id="3.40.950.10">
    <property type="entry name" value="Fe-only Hydrogenase (Larger Subunit), Chain L, domain 3"/>
    <property type="match status" value="1"/>
</dbReference>
<dbReference type="GO" id="GO:0008901">
    <property type="term" value="F:ferredoxin hydrogenase activity"/>
    <property type="evidence" value="ECO:0007669"/>
    <property type="project" value="UniProtKB-EC"/>
</dbReference>
<keyword evidence="3" id="KW-0411">Iron-sulfur</keyword>
<feature type="domain" description="4Fe-4S ferredoxin-type" evidence="4">
    <location>
        <begin position="134"/>
        <end position="163"/>
    </location>
</feature>
<dbReference type="NCBIfam" id="TIGR04105">
    <property type="entry name" value="FeFe_hydrog_B1"/>
    <property type="match status" value="1"/>
</dbReference>
<dbReference type="STRING" id="1121324.CLIT_2c02580"/>
<evidence type="ECO:0000256" key="2">
    <source>
        <dbReference type="ARBA" id="ARBA00023004"/>
    </source>
</evidence>
<comment type="caution">
    <text evidence="5">The sequence shown here is derived from an EMBL/GenBank/DDBJ whole genome shotgun (WGS) entry which is preliminary data.</text>
</comment>
<evidence type="ECO:0000259" key="4">
    <source>
        <dbReference type="PROSITE" id="PS51379"/>
    </source>
</evidence>
<dbReference type="AlphaFoldDB" id="A0A069RR60"/>
<gene>
    <name evidence="5" type="primary">hydA</name>
    <name evidence="5" type="ORF">CLIT_2c02580</name>
</gene>
<dbReference type="EMBL" id="JJMM01000002">
    <property type="protein sequence ID" value="KDR96652.1"/>
    <property type="molecule type" value="Genomic_DNA"/>
</dbReference>
<protein>
    <submittedName>
        <fullName evidence="5">Periplasmic [Fe] hydrogenase large subunit HydA</fullName>
        <ecNumber evidence="5">1.12.7.2</ecNumber>
    </submittedName>
</protein>
<keyword evidence="2" id="KW-0408">Iron</keyword>
<dbReference type="OrthoDB" id="9798098at2"/>
<dbReference type="Pfam" id="PF02906">
    <property type="entry name" value="Fe_hyd_lg_C"/>
    <property type="match status" value="1"/>
</dbReference>
<dbReference type="InterPro" id="IPR050340">
    <property type="entry name" value="Cytosolic_Fe-S_CAF"/>
</dbReference>
<evidence type="ECO:0000313" key="6">
    <source>
        <dbReference type="Proteomes" id="UP000027946"/>
    </source>
</evidence>
<evidence type="ECO:0000313" key="5">
    <source>
        <dbReference type="EMBL" id="KDR96652.1"/>
    </source>
</evidence>
<dbReference type="Gene3D" id="3.30.70.20">
    <property type="match status" value="2"/>
</dbReference>
<keyword evidence="1" id="KW-0479">Metal-binding</keyword>
<dbReference type="GO" id="GO:0051536">
    <property type="term" value="F:iron-sulfur cluster binding"/>
    <property type="evidence" value="ECO:0007669"/>
    <property type="project" value="UniProtKB-KW"/>
</dbReference>
<evidence type="ECO:0000256" key="1">
    <source>
        <dbReference type="ARBA" id="ARBA00022723"/>
    </source>
</evidence>
<name>A0A069RR60_PEPLI</name>
<evidence type="ECO:0000256" key="3">
    <source>
        <dbReference type="ARBA" id="ARBA00023014"/>
    </source>
</evidence>
<feature type="domain" description="4Fe-4S ferredoxin-type" evidence="4">
    <location>
        <begin position="104"/>
        <end position="129"/>
    </location>
</feature>
<dbReference type="InterPro" id="IPR017896">
    <property type="entry name" value="4Fe4S_Fe-S-bd"/>
</dbReference>
<dbReference type="InterPro" id="IPR004108">
    <property type="entry name" value="Fe_hydrogenase_lsu_C"/>
</dbReference>
<organism evidence="5 6">
    <name type="scientific">Peptoclostridium litorale DSM 5388</name>
    <dbReference type="NCBI Taxonomy" id="1121324"/>
    <lineage>
        <taxon>Bacteria</taxon>
        <taxon>Bacillati</taxon>
        <taxon>Bacillota</taxon>
        <taxon>Clostridia</taxon>
        <taxon>Peptostreptococcales</taxon>
        <taxon>Peptoclostridiaceae</taxon>
        <taxon>Peptoclostridium</taxon>
    </lineage>
</organism>
<proteinExistence type="predicted"/>
<dbReference type="GO" id="GO:0046872">
    <property type="term" value="F:metal ion binding"/>
    <property type="evidence" value="ECO:0007669"/>
    <property type="project" value="UniProtKB-KW"/>
</dbReference>
<feature type="domain" description="4Fe-4S ferredoxin-type" evidence="4">
    <location>
        <begin position="181"/>
        <end position="210"/>
    </location>
</feature>
<dbReference type="Proteomes" id="UP000027946">
    <property type="component" value="Unassembled WGS sequence"/>
</dbReference>
<dbReference type="EC" id="1.12.7.2" evidence="5"/>
<dbReference type="PROSITE" id="PS51379">
    <property type="entry name" value="4FE4S_FER_2"/>
    <property type="match status" value="3"/>
</dbReference>
<dbReference type="eggNOG" id="COG1142">
    <property type="taxonomic scope" value="Bacteria"/>
</dbReference>
<dbReference type="SUPFAM" id="SSF53920">
    <property type="entry name" value="Fe-only hydrogenase"/>
    <property type="match status" value="1"/>
</dbReference>